<accession>A0A1G6KPK0</accession>
<dbReference type="RefSeq" id="WP_091403074.1">
    <property type="nucleotide sequence ID" value="NZ_FMYV01000003.1"/>
</dbReference>
<proteinExistence type="predicted"/>
<organism evidence="1 2">
    <name type="scientific">Geotoga petraea</name>
    <dbReference type="NCBI Taxonomy" id="28234"/>
    <lineage>
        <taxon>Bacteria</taxon>
        <taxon>Thermotogati</taxon>
        <taxon>Thermotogota</taxon>
        <taxon>Thermotogae</taxon>
        <taxon>Petrotogales</taxon>
        <taxon>Petrotogaceae</taxon>
        <taxon>Geotoga</taxon>
    </lineage>
</organism>
<reference evidence="1 2" key="1">
    <citation type="submission" date="2016-10" db="EMBL/GenBank/DDBJ databases">
        <authorList>
            <person name="de Groot N.N."/>
        </authorList>
    </citation>
    <scope>NUCLEOTIDE SEQUENCE [LARGE SCALE GENOMIC DNA]</scope>
    <source>
        <strain evidence="1 2">WG14</strain>
    </source>
</reference>
<gene>
    <name evidence="1" type="ORF">SAMN04488588_0836</name>
</gene>
<dbReference type="Proteomes" id="UP000199322">
    <property type="component" value="Unassembled WGS sequence"/>
</dbReference>
<dbReference type="AlphaFoldDB" id="A0A1G6KPK0"/>
<sequence>MKKSLLISFSLLFILIGVSAELSRGEQRSREIFSESLELLFSEQKYEARLKLDEAMSGEVYIEDIPKFWYYAAKLDTQLGRLDRAREDLQNIFLFSGINQEAETLQKFIASLEEFSVSNFSTPTFYEIETQKNIVDSFEKYYTINDSIVFNSNIYTLDSQNKIIYKKSNEEEKWIRLPQNQKFYNMSKDKNLNRIYISSDKGIYFINSYSKNITMETESSTPSELDPNIENIVKPLIVDYNLFILDTDKIGRIYAYDPENSNIKVIGYDGTILNEISIPLTSIITAGTVLNNTLYTYDLKTNKIQKYDILKEKFVDELILTENIKPISISVLPWNKPIISTYSGFYELDMETKSYKPITLDSMSEEFQGLFKVDNGLGVFSDYKNYSVKINRLYHDNIENLYTLNLYGLNFDVETYSVTAKIEITDINGIKIDMINKNLSVVDSGGRVPFNILKTYSIPNIESYENLEEFMNYGVAQSETDSFIIIEGYSDVDIGPEEIAPIILSSNRLFFITDELEVDDSIKNFINSSGGLIISRKYSDYLKKYVSNSYKPIDFISYKLTPPIISGIKQTSVNYNLPKKTLTDSLYYYTEGVGSGE</sequence>
<keyword evidence="2" id="KW-1185">Reference proteome</keyword>
<dbReference type="STRING" id="28234.SAMN04488588_0836"/>
<dbReference type="EMBL" id="FMYV01000003">
    <property type="protein sequence ID" value="SDC32904.1"/>
    <property type="molecule type" value="Genomic_DNA"/>
</dbReference>
<name>A0A1G6KPK0_9BACT</name>
<evidence type="ECO:0000313" key="1">
    <source>
        <dbReference type="EMBL" id="SDC32904.1"/>
    </source>
</evidence>
<protein>
    <submittedName>
        <fullName evidence="1">Uncharacterized protein</fullName>
    </submittedName>
</protein>
<dbReference type="SUPFAM" id="SSF63825">
    <property type="entry name" value="YWTD domain"/>
    <property type="match status" value="1"/>
</dbReference>
<evidence type="ECO:0000313" key="2">
    <source>
        <dbReference type="Proteomes" id="UP000199322"/>
    </source>
</evidence>